<reference evidence="2 3" key="1">
    <citation type="submission" date="2020-08" db="EMBL/GenBank/DDBJ databases">
        <title>Genomic Encyclopedia of Type Strains, Phase IV (KMG-IV): sequencing the most valuable type-strain genomes for metagenomic binning, comparative biology and taxonomic classification.</title>
        <authorList>
            <person name="Goeker M."/>
        </authorList>
    </citation>
    <scope>NUCLEOTIDE SEQUENCE [LARGE SCALE GENOMIC DNA]</scope>
    <source>
        <strain evidence="2 3">DSM 26718</strain>
    </source>
</reference>
<dbReference type="Proteomes" id="UP000532746">
    <property type="component" value="Unassembled WGS sequence"/>
</dbReference>
<feature type="transmembrane region" description="Helical" evidence="1">
    <location>
        <begin position="48"/>
        <end position="69"/>
    </location>
</feature>
<protein>
    <submittedName>
        <fullName evidence="2">Uncharacterized protein</fullName>
    </submittedName>
</protein>
<feature type="transmembrane region" description="Helical" evidence="1">
    <location>
        <begin position="179"/>
        <end position="197"/>
    </location>
</feature>
<feature type="transmembrane region" description="Helical" evidence="1">
    <location>
        <begin position="234"/>
        <end position="253"/>
    </location>
</feature>
<proteinExistence type="predicted"/>
<sequence length="396" mass="44622">MTTTKIQPVHRSYGTARGWRIFIYVFGPLLIALFWSAPFWMLSGDWNALRIGFTVGMGLFGLFFVYCLYETAKGRHIITDTAFVYAGTLYRQELPLEAIKGFRTDQQYTHILPTSKAYPKIKVGYTSEGYKEIQQWLAEHYPNLDEQEQQQEEEAILLDDTFGRTTEERETNLTQTRRVASALNTLGWLTGAWLLFLPRFYEAAFTAGLTLPAVAALAILWHRGTIRPDEQKNSAYPNVSVALLMPALGLLLRELLDLELLHYDALWPLAGGAAALFGLLLLLGSRPFLQQPKLRASVLGQVALYALLYGYAATVAVNCVFDEGPAKHHTATVLRKHSSSGKTTTYYLNVTPWGPRRQAEDVAVSEEYYQQVQPGARVRIYEMPGRLGVPWFTVAE</sequence>
<comment type="caution">
    <text evidence="2">The sequence shown here is derived from an EMBL/GenBank/DDBJ whole genome shotgun (WGS) entry which is preliminary data.</text>
</comment>
<keyword evidence="1" id="KW-0472">Membrane</keyword>
<keyword evidence="3" id="KW-1185">Reference proteome</keyword>
<keyword evidence="1" id="KW-0812">Transmembrane</keyword>
<dbReference type="EMBL" id="JACHGG010000001">
    <property type="protein sequence ID" value="MBB6057729.1"/>
    <property type="molecule type" value="Genomic_DNA"/>
</dbReference>
<evidence type="ECO:0000256" key="1">
    <source>
        <dbReference type="SAM" id="Phobius"/>
    </source>
</evidence>
<evidence type="ECO:0000313" key="2">
    <source>
        <dbReference type="EMBL" id="MBB6057729.1"/>
    </source>
</evidence>
<feature type="transmembrane region" description="Helical" evidence="1">
    <location>
        <begin position="265"/>
        <end position="284"/>
    </location>
</feature>
<feature type="transmembrane region" description="Helical" evidence="1">
    <location>
        <begin position="203"/>
        <end position="222"/>
    </location>
</feature>
<accession>A0A7W9W9J8</accession>
<organism evidence="2 3">
    <name type="scientific">Hymenobacter luteus</name>
    <dbReference type="NCBI Taxonomy" id="1411122"/>
    <lineage>
        <taxon>Bacteria</taxon>
        <taxon>Pseudomonadati</taxon>
        <taxon>Bacteroidota</taxon>
        <taxon>Cytophagia</taxon>
        <taxon>Cytophagales</taxon>
        <taxon>Hymenobacteraceae</taxon>
        <taxon>Hymenobacter</taxon>
    </lineage>
</organism>
<gene>
    <name evidence="2" type="ORF">HNQ93_000559</name>
</gene>
<name>A0A7W9W9J8_9BACT</name>
<feature type="transmembrane region" description="Helical" evidence="1">
    <location>
        <begin position="21"/>
        <end position="42"/>
    </location>
</feature>
<dbReference type="RefSeq" id="WP_183402065.1">
    <property type="nucleotide sequence ID" value="NZ_JACHGG010000001.1"/>
</dbReference>
<feature type="transmembrane region" description="Helical" evidence="1">
    <location>
        <begin position="296"/>
        <end position="317"/>
    </location>
</feature>
<dbReference type="AlphaFoldDB" id="A0A7W9W9J8"/>
<evidence type="ECO:0000313" key="3">
    <source>
        <dbReference type="Proteomes" id="UP000532746"/>
    </source>
</evidence>
<keyword evidence="1" id="KW-1133">Transmembrane helix</keyword>